<feature type="transmembrane region" description="Helical" evidence="1">
    <location>
        <begin position="12"/>
        <end position="34"/>
    </location>
</feature>
<dbReference type="Proteomes" id="UP000177171">
    <property type="component" value="Unassembled WGS sequence"/>
</dbReference>
<dbReference type="AlphaFoldDB" id="A0A1G2LP26"/>
<proteinExistence type="predicted"/>
<sequence>MVIKDGNWAKFSVFFMGISAIGALIALPSFYYNYRPLIRTSIVRVPSPQDFNTSSLEGNKVSMLLKISNIGKTVAKNVGVYNDKIVIDVFKKDEKPWPMEVGLLEK</sequence>
<keyword evidence="1" id="KW-0472">Membrane</keyword>
<keyword evidence="1" id="KW-1133">Transmembrane helix</keyword>
<protein>
    <submittedName>
        <fullName evidence="2">Uncharacterized protein</fullName>
    </submittedName>
</protein>
<name>A0A1G2LP26_9BACT</name>
<evidence type="ECO:0000313" key="3">
    <source>
        <dbReference type="Proteomes" id="UP000177171"/>
    </source>
</evidence>
<gene>
    <name evidence="2" type="ORF">A3G49_00885</name>
</gene>
<keyword evidence="1" id="KW-0812">Transmembrane</keyword>
<reference evidence="2 3" key="1">
    <citation type="journal article" date="2016" name="Nat. Commun.">
        <title>Thousands of microbial genomes shed light on interconnected biogeochemical processes in an aquifer system.</title>
        <authorList>
            <person name="Anantharaman K."/>
            <person name="Brown C.T."/>
            <person name="Hug L.A."/>
            <person name="Sharon I."/>
            <person name="Castelle C.J."/>
            <person name="Probst A.J."/>
            <person name="Thomas B.C."/>
            <person name="Singh A."/>
            <person name="Wilkins M.J."/>
            <person name="Karaoz U."/>
            <person name="Brodie E.L."/>
            <person name="Williams K.H."/>
            <person name="Hubbard S.S."/>
            <person name="Banfield J.F."/>
        </authorList>
    </citation>
    <scope>NUCLEOTIDE SEQUENCE [LARGE SCALE GENOMIC DNA]</scope>
</reference>
<comment type="caution">
    <text evidence="2">The sequence shown here is derived from an EMBL/GenBank/DDBJ whole genome shotgun (WGS) entry which is preliminary data.</text>
</comment>
<evidence type="ECO:0000256" key="1">
    <source>
        <dbReference type="SAM" id="Phobius"/>
    </source>
</evidence>
<accession>A0A1G2LP26</accession>
<dbReference type="EMBL" id="MHQY01000029">
    <property type="protein sequence ID" value="OHA13365.1"/>
    <property type="molecule type" value="Genomic_DNA"/>
</dbReference>
<evidence type="ECO:0000313" key="2">
    <source>
        <dbReference type="EMBL" id="OHA13365.1"/>
    </source>
</evidence>
<organism evidence="2 3">
    <name type="scientific">Candidatus Sungbacteria bacterium RIFCSPLOWO2_12_FULL_41_11</name>
    <dbReference type="NCBI Taxonomy" id="1802286"/>
    <lineage>
        <taxon>Bacteria</taxon>
        <taxon>Candidatus Sungiibacteriota</taxon>
    </lineage>
</organism>